<name>A0A847J537_9LACT</name>
<dbReference type="InterPro" id="IPR003115">
    <property type="entry name" value="ParB_N"/>
</dbReference>
<dbReference type="Proteomes" id="UP000559962">
    <property type="component" value="Unassembled WGS sequence"/>
</dbReference>
<accession>A0A847J537</accession>
<dbReference type="GO" id="GO:0045881">
    <property type="term" value="P:positive regulation of sporulation resulting in formation of a cellular spore"/>
    <property type="evidence" value="ECO:0007669"/>
    <property type="project" value="TreeGrafter"/>
</dbReference>
<feature type="domain" description="ParB-like N-terminal" evidence="1">
    <location>
        <begin position="2"/>
        <end position="46"/>
    </location>
</feature>
<dbReference type="GO" id="GO:0005694">
    <property type="term" value="C:chromosome"/>
    <property type="evidence" value="ECO:0007669"/>
    <property type="project" value="TreeGrafter"/>
</dbReference>
<dbReference type="AlphaFoldDB" id="A0A847J537"/>
<dbReference type="GO" id="GO:0007059">
    <property type="term" value="P:chromosome segregation"/>
    <property type="evidence" value="ECO:0007669"/>
    <property type="project" value="TreeGrafter"/>
</dbReference>
<evidence type="ECO:0000313" key="3">
    <source>
        <dbReference type="Proteomes" id="UP000559962"/>
    </source>
</evidence>
<evidence type="ECO:0000259" key="1">
    <source>
        <dbReference type="Pfam" id="PF02195"/>
    </source>
</evidence>
<feature type="non-terminal residue" evidence="2">
    <location>
        <position position="46"/>
    </location>
</feature>
<organism evidence="2 3">
    <name type="scientific">Pseudolactococcus chungangensis</name>
    <dbReference type="NCBI Taxonomy" id="451457"/>
    <lineage>
        <taxon>Bacteria</taxon>
        <taxon>Bacillati</taxon>
        <taxon>Bacillota</taxon>
        <taxon>Bacilli</taxon>
        <taxon>Lactobacillales</taxon>
        <taxon>Streptococcaceae</taxon>
        <taxon>Pseudolactococcus</taxon>
    </lineage>
</organism>
<reference evidence="2 3" key="1">
    <citation type="journal article" date="2020" name="Biotechnol. Biofuels">
        <title>New insights from the biogas microbiome by comprehensive genome-resolved metagenomics of nearly 1600 species originating from multiple anaerobic digesters.</title>
        <authorList>
            <person name="Campanaro S."/>
            <person name="Treu L."/>
            <person name="Rodriguez-R L.M."/>
            <person name="Kovalovszki A."/>
            <person name="Ziels R.M."/>
            <person name="Maus I."/>
            <person name="Zhu X."/>
            <person name="Kougias P.G."/>
            <person name="Basile A."/>
            <person name="Luo G."/>
            <person name="Schluter A."/>
            <person name="Konstantinidis K.T."/>
            <person name="Angelidaki I."/>
        </authorList>
    </citation>
    <scope>NUCLEOTIDE SEQUENCE [LARGE SCALE GENOMIC DNA]</scope>
    <source>
        <strain evidence="2">AS27yjCOA_61</strain>
    </source>
</reference>
<sequence length="46" mass="5304">METIQMLLMSDIVKNPYQPRIVFDESKLQELSDSIKENGVLQPIIV</sequence>
<proteinExistence type="predicted"/>
<dbReference type="InterPro" id="IPR050336">
    <property type="entry name" value="Chromosome_partition/occlusion"/>
</dbReference>
<gene>
    <name evidence="2" type="ORF">GX453_10670</name>
</gene>
<dbReference type="Pfam" id="PF02195">
    <property type="entry name" value="ParB_N"/>
    <property type="match status" value="1"/>
</dbReference>
<evidence type="ECO:0000313" key="2">
    <source>
        <dbReference type="EMBL" id="NLH36459.1"/>
    </source>
</evidence>
<dbReference type="EMBL" id="JAAYVO010000147">
    <property type="protein sequence ID" value="NLH36459.1"/>
    <property type="molecule type" value="Genomic_DNA"/>
</dbReference>
<protein>
    <submittedName>
        <fullName evidence="2">ParB N-terminal domain-containing protein</fullName>
    </submittedName>
</protein>
<comment type="caution">
    <text evidence="2">The sequence shown here is derived from an EMBL/GenBank/DDBJ whole genome shotgun (WGS) entry which is preliminary data.</text>
</comment>
<dbReference type="Gene3D" id="3.90.1530.10">
    <property type="entry name" value="Conserved hypothetical protein from pyrococcus furiosus pfu- 392566-001, ParB domain"/>
    <property type="match status" value="1"/>
</dbReference>
<dbReference type="PANTHER" id="PTHR33375">
    <property type="entry name" value="CHROMOSOME-PARTITIONING PROTEIN PARB-RELATED"/>
    <property type="match status" value="1"/>
</dbReference>
<dbReference type="InterPro" id="IPR036086">
    <property type="entry name" value="ParB/Sulfiredoxin_sf"/>
</dbReference>
<dbReference type="PANTHER" id="PTHR33375:SF1">
    <property type="entry name" value="CHROMOSOME-PARTITIONING PROTEIN PARB-RELATED"/>
    <property type="match status" value="1"/>
</dbReference>
<dbReference type="SUPFAM" id="SSF110849">
    <property type="entry name" value="ParB/Sulfiredoxin"/>
    <property type="match status" value="1"/>
</dbReference>